<reference evidence="1" key="1">
    <citation type="submission" date="2017-04" db="EMBL/GenBank/DDBJ databases">
        <authorList>
            <person name="Schneider V.M."/>
            <person name="Guerrero C.A."/>
            <person name="Garlena R.A."/>
            <person name="Russell D.A."/>
            <person name="Pope W.H."/>
            <person name="Jacobs-Sera D."/>
            <person name="Hatfull G.F."/>
        </authorList>
    </citation>
    <scope>NUCLEOTIDE SEQUENCE [LARGE SCALE GENOMIC DNA]</scope>
</reference>
<gene>
    <name evidence="1" type="primary">2</name>
    <name evidence="1" type="ORF">PBI_KORRA_2</name>
</gene>
<proteinExistence type="predicted"/>
<evidence type="ECO:0000313" key="2">
    <source>
        <dbReference type="Proteomes" id="UP000222050"/>
    </source>
</evidence>
<accession>A0A0U4IVT4</accession>
<dbReference type="GeneID" id="40078610"/>
<organism evidence="1 2">
    <name type="scientific">Arthrobacter phage Korra</name>
    <dbReference type="NCBI Taxonomy" id="1772304"/>
    <lineage>
        <taxon>Viruses</taxon>
        <taxon>Duplodnaviria</taxon>
        <taxon>Heunggongvirae</taxon>
        <taxon>Uroviricota</taxon>
        <taxon>Caudoviricetes</taxon>
        <taxon>Korravirus</taxon>
        <taxon>Korravirus korra</taxon>
    </lineage>
</organism>
<dbReference type="Proteomes" id="UP000222050">
    <property type="component" value="Segment"/>
</dbReference>
<keyword evidence="2" id="KW-1185">Reference proteome</keyword>
<dbReference type="EMBL" id="KU160653">
    <property type="protein sequence ID" value="ALY09527.1"/>
    <property type="molecule type" value="Genomic_DNA"/>
</dbReference>
<protein>
    <recommendedName>
        <fullName evidence="3">Minor tail protein</fullName>
    </recommendedName>
</protein>
<name>A0A0U4IVT4_9CAUD</name>
<dbReference type="RefSeq" id="YP_009602745.1">
    <property type="nucleotide sequence ID" value="NC_041943.1"/>
</dbReference>
<evidence type="ECO:0008006" key="3">
    <source>
        <dbReference type="Google" id="ProtNLM"/>
    </source>
</evidence>
<dbReference type="KEGG" id="vg:40078610"/>
<sequence>MARTPDDPTKAQVWIDNTDPLNPKFEFYFPRGSKGDPGGIVNPTNIGAGYDWNNLIVSGTYYASGADLAGQPNSPPSMAIGVNIIVQARNAAIVTQYANTVSNAHSQILFQRSLVSGVWSPWKVFRNTNIDQQGGRVITIWNELNNQSQLFFGDTGWRNISDSLVNGWTATSLYLRRFGDRVTLKAFNLDGAAAAGNPAMFTVPLGFRTPHGSSYFPVYTTGTSVSTMLVSNGGTFSAPGGVTRYGASAYTEVSYSTIDSWPSVLPGVAVGSIPSI</sequence>
<evidence type="ECO:0000313" key="1">
    <source>
        <dbReference type="EMBL" id="ALY09527.1"/>
    </source>
</evidence>
<dbReference type="CDD" id="cd19958">
    <property type="entry name" value="pyocin_knob"/>
    <property type="match status" value="1"/>
</dbReference>